<dbReference type="Pfam" id="PF13568">
    <property type="entry name" value="OMP_b-brl_2"/>
    <property type="match status" value="1"/>
</dbReference>
<dbReference type="Proteomes" id="UP001139125">
    <property type="component" value="Unassembled WGS sequence"/>
</dbReference>
<dbReference type="InterPro" id="IPR025665">
    <property type="entry name" value="Beta-barrel_OMP_2"/>
</dbReference>
<feature type="chain" id="PRO_5040773526" evidence="1">
    <location>
        <begin position="22"/>
        <end position="226"/>
    </location>
</feature>
<keyword evidence="1" id="KW-0732">Signal</keyword>
<organism evidence="3 4">
    <name type="scientific">Gracilimonas sediminicola</name>
    <dbReference type="NCBI Taxonomy" id="2952158"/>
    <lineage>
        <taxon>Bacteria</taxon>
        <taxon>Pseudomonadati</taxon>
        <taxon>Balneolota</taxon>
        <taxon>Balneolia</taxon>
        <taxon>Balneolales</taxon>
        <taxon>Balneolaceae</taxon>
        <taxon>Gracilimonas</taxon>
    </lineage>
</organism>
<name>A0A9X2L4U7_9BACT</name>
<keyword evidence="4" id="KW-1185">Reference proteome</keyword>
<dbReference type="RefSeq" id="WP_255135219.1">
    <property type="nucleotide sequence ID" value="NZ_JANDBC010000002.1"/>
</dbReference>
<feature type="signal peptide" evidence="1">
    <location>
        <begin position="1"/>
        <end position="21"/>
    </location>
</feature>
<evidence type="ECO:0000313" key="4">
    <source>
        <dbReference type="Proteomes" id="UP001139125"/>
    </source>
</evidence>
<accession>A0A9X2L4U7</accession>
<evidence type="ECO:0000256" key="1">
    <source>
        <dbReference type="SAM" id="SignalP"/>
    </source>
</evidence>
<protein>
    <submittedName>
        <fullName evidence="3">PorT family protein</fullName>
    </submittedName>
</protein>
<evidence type="ECO:0000313" key="3">
    <source>
        <dbReference type="EMBL" id="MCP9292337.1"/>
    </source>
</evidence>
<comment type="caution">
    <text evidence="3">The sequence shown here is derived from an EMBL/GenBank/DDBJ whole genome shotgun (WGS) entry which is preliminary data.</text>
</comment>
<gene>
    <name evidence="3" type="ORF">NM125_12185</name>
</gene>
<dbReference type="AlphaFoldDB" id="A0A9X2L4U7"/>
<proteinExistence type="predicted"/>
<sequence length="226" mass="24772">MVKRIVLVAVLAFICISSGFAQQKIELSIEAGPNFGNIIQHESNEYESNFGSGFQGGVGLIYRINPKVHIQTGVGFSQVNLSRDYDSDPYQREGGPQLPAIIPMDYEFMLIDVPVEAGYSLRFGDVEAGFQGSLRPTFVTAVNNERYLFRDEDGVAQLELDISDEMKSFILMGEAGVQIRYSLDENTSAFGGFKAGYDLTGIQKNNAGNGHLFRAGFTLGLAISLF</sequence>
<reference evidence="3" key="1">
    <citation type="submission" date="2022-06" db="EMBL/GenBank/DDBJ databases">
        <title>Gracilimonas sp. CAU 1638 isolated from sea sediment.</title>
        <authorList>
            <person name="Kim W."/>
        </authorList>
    </citation>
    <scope>NUCLEOTIDE SEQUENCE</scope>
    <source>
        <strain evidence="3">CAU 1638</strain>
    </source>
</reference>
<feature type="domain" description="Outer membrane protein beta-barrel" evidence="2">
    <location>
        <begin position="20"/>
        <end position="183"/>
    </location>
</feature>
<evidence type="ECO:0000259" key="2">
    <source>
        <dbReference type="Pfam" id="PF13568"/>
    </source>
</evidence>
<dbReference type="EMBL" id="JANDBC010000002">
    <property type="protein sequence ID" value="MCP9292337.1"/>
    <property type="molecule type" value="Genomic_DNA"/>
</dbReference>